<dbReference type="InterPro" id="IPR050509">
    <property type="entry name" value="CoA-transferase_III"/>
</dbReference>
<gene>
    <name evidence="1" type="ORF">BECKDK2373B_GA0170837_100245</name>
</gene>
<protein>
    <submittedName>
        <fullName evidence="1">Crotonobetainyl-CoA:carnitine CoA-transferase CaiB</fullName>
    </submittedName>
</protein>
<dbReference type="PANTHER" id="PTHR48228">
    <property type="entry name" value="SUCCINYL-COA--D-CITRAMALATE COA-TRANSFERASE"/>
    <property type="match status" value="1"/>
</dbReference>
<dbReference type="Gene3D" id="3.40.50.10540">
    <property type="entry name" value="Crotonobetainyl-coa:carnitine coa-transferase, domain 1"/>
    <property type="match status" value="2"/>
</dbReference>
<sequence>MRSKPLSGIRIIDLTRLLPGPMCTLHLADMGADVIKVEDPKVGDYARDSAGPERTPSAYFLCANRNKRGFQLNLASPEGKAVFFDLVREAHVVVESYRPGVVDRLGIGYEAVKAINPGVVYCSITGYGQTGPYRNRAGHDLNYCAYSGITDQIGLAGGPPAIPNIQFADLAGGTLSAAMGILAALVEAGHTGQGRYIDVSMADCALVNGIVPLIGYLESGRVAPRGTDVLSGALPCYGVYETADGRHMTIAAPEEKFWKAFCEAVERPDLIPARMALGREGKEAREQVAALFRAHPLRWWEEKLHGVDCCAAPVLTLEEAMEDEQFAARNMFVETERRFDSGETGEMTQFAFPLKISGFEFEIARQAPQRGQHTREILSELGYGDERIDALAREGVI</sequence>
<dbReference type="Pfam" id="PF02515">
    <property type="entry name" value="CoA_transf_3"/>
    <property type="match status" value="1"/>
</dbReference>
<dbReference type="InterPro" id="IPR023606">
    <property type="entry name" value="CoA-Trfase_III_dom_1_sf"/>
</dbReference>
<name>A0A450RTY1_9GAMM</name>
<evidence type="ECO:0000313" key="1">
    <source>
        <dbReference type="EMBL" id="VFJ42621.1"/>
    </source>
</evidence>
<dbReference type="GO" id="GO:0016740">
    <property type="term" value="F:transferase activity"/>
    <property type="evidence" value="ECO:0007669"/>
    <property type="project" value="UniProtKB-KW"/>
</dbReference>
<reference evidence="1" key="1">
    <citation type="submission" date="2019-02" db="EMBL/GenBank/DDBJ databases">
        <authorList>
            <person name="Gruber-Vodicka R. H."/>
            <person name="Seah K. B. B."/>
        </authorList>
    </citation>
    <scope>NUCLEOTIDE SEQUENCE</scope>
    <source>
        <strain evidence="1">BECK_DK47</strain>
    </source>
</reference>
<accession>A0A450RTY1</accession>
<dbReference type="EMBL" id="CAADEX010000002">
    <property type="protein sequence ID" value="VFJ42621.1"/>
    <property type="molecule type" value="Genomic_DNA"/>
</dbReference>
<dbReference type="AlphaFoldDB" id="A0A450RTY1"/>
<organism evidence="1">
    <name type="scientific">Candidatus Kentrum sp. DK</name>
    <dbReference type="NCBI Taxonomy" id="2126562"/>
    <lineage>
        <taxon>Bacteria</taxon>
        <taxon>Pseudomonadati</taxon>
        <taxon>Pseudomonadota</taxon>
        <taxon>Gammaproteobacteria</taxon>
        <taxon>Candidatus Kentrum</taxon>
    </lineage>
</organism>
<dbReference type="SUPFAM" id="SSF89796">
    <property type="entry name" value="CoA-transferase family III (CaiB/BaiF)"/>
    <property type="match status" value="1"/>
</dbReference>
<keyword evidence="1" id="KW-0808">Transferase</keyword>
<dbReference type="Gene3D" id="3.30.1540.10">
    <property type="entry name" value="formyl-coa transferase, domain 3"/>
    <property type="match status" value="1"/>
</dbReference>
<dbReference type="InterPro" id="IPR044855">
    <property type="entry name" value="CoA-Trfase_III_dom3_sf"/>
</dbReference>
<dbReference type="InterPro" id="IPR003673">
    <property type="entry name" value="CoA-Trfase_fam_III"/>
</dbReference>
<proteinExistence type="predicted"/>
<dbReference type="PANTHER" id="PTHR48228:SF5">
    <property type="entry name" value="ALPHA-METHYLACYL-COA RACEMASE"/>
    <property type="match status" value="1"/>
</dbReference>